<evidence type="ECO:0000256" key="1">
    <source>
        <dbReference type="SAM" id="SignalP"/>
    </source>
</evidence>
<dbReference type="GO" id="GO:0007166">
    <property type="term" value="P:cell surface receptor signaling pathway"/>
    <property type="evidence" value="ECO:0007669"/>
    <property type="project" value="InterPro"/>
</dbReference>
<proteinExistence type="evidence at transcript level"/>
<organism evidence="3">
    <name type="scientific">Hordeum vulgare subsp. vulgare</name>
    <name type="common">Domesticated barley</name>
    <dbReference type="NCBI Taxonomy" id="112509"/>
    <lineage>
        <taxon>Eukaryota</taxon>
        <taxon>Viridiplantae</taxon>
        <taxon>Streptophyta</taxon>
        <taxon>Embryophyta</taxon>
        <taxon>Tracheophyta</taxon>
        <taxon>Spermatophyta</taxon>
        <taxon>Magnoliopsida</taxon>
        <taxon>Liliopsida</taxon>
        <taxon>Poales</taxon>
        <taxon>Poaceae</taxon>
        <taxon>BOP clade</taxon>
        <taxon>Pooideae</taxon>
        <taxon>Triticodae</taxon>
        <taxon>Triticeae</taxon>
        <taxon>Hordeinae</taxon>
        <taxon>Hordeum</taxon>
    </lineage>
</organism>
<feature type="domain" description="DUF7792" evidence="2">
    <location>
        <begin position="13"/>
        <end position="112"/>
    </location>
</feature>
<dbReference type="EMBL" id="AK362745">
    <property type="protein sequence ID" value="BAJ93949.1"/>
    <property type="molecule type" value="mRNA"/>
</dbReference>
<dbReference type="CDD" id="cd21037">
    <property type="entry name" value="MLKL_NTD"/>
    <property type="match status" value="1"/>
</dbReference>
<dbReference type="PANTHER" id="PTHR35832">
    <property type="entry name" value="OS12G0248400 PROTEIN-RELATED"/>
    <property type="match status" value="1"/>
</dbReference>
<accession>F2CZP1</accession>
<evidence type="ECO:0000313" key="3">
    <source>
        <dbReference type="EMBL" id="BAJ88312.1"/>
    </source>
</evidence>
<reference evidence="3" key="1">
    <citation type="journal article" date="2011" name="Plant Physiol.">
        <title>Comprehensive sequence analysis of 24,783 barley full-length cDNAs derived from 12 clone libraries.</title>
        <authorList>
            <person name="Matsumoto T."/>
            <person name="Tanaka T."/>
            <person name="Sakai H."/>
            <person name="Amano N."/>
            <person name="Kanamori H."/>
            <person name="Kurita K."/>
            <person name="Kikuta A."/>
            <person name="Kamiya K."/>
            <person name="Yamamoto M."/>
            <person name="Ikawa H."/>
            <person name="Fujii N."/>
            <person name="Hori K."/>
            <person name="Itoh T."/>
            <person name="Sato K."/>
        </authorList>
    </citation>
    <scope>NUCLEOTIDE SEQUENCE</scope>
    <source>
        <tissue evidence="3">Shoot</tissue>
        <tissue evidence="4">Shoot and root</tissue>
    </source>
</reference>
<protein>
    <submittedName>
        <fullName evidence="3">Predicted protein</fullName>
    </submittedName>
</protein>
<dbReference type="AlphaFoldDB" id="F2CZP1"/>
<dbReference type="EMBL" id="AK357097">
    <property type="protein sequence ID" value="BAJ88312.1"/>
    <property type="molecule type" value="mRNA"/>
</dbReference>
<name>F2CZP1_HORVV</name>
<dbReference type="InterPro" id="IPR036537">
    <property type="entry name" value="Adaptor_Cbl_N_dom_sf"/>
</dbReference>
<sequence length="208" mass="22609">MIDPLSLVGLILTMVQLIAKEAETARQNKKKCLDLAERARTLANVLPSYGYPAVKDEDTERVLRRLKEALDETLTLIQSCQTVSICSRNRKAAELDGVNGKINDCIRDLNFIRNARTNQVAAASSVPAQTYDHGSYNQYQAQAGGGASSSACVGYPPPQYAPVNVHWTPAPSPYHASPAPSASGYNLSSLYTLPTINKVFDSMCNGFR</sequence>
<dbReference type="Gene3D" id="1.20.930.20">
    <property type="entry name" value="Adaptor protein Cbl, N-terminal domain"/>
    <property type="match status" value="1"/>
</dbReference>
<dbReference type="PANTHER" id="PTHR35832:SF14">
    <property type="entry name" value="GENOME ASSEMBLY, CHROMOSOME: II"/>
    <property type="match status" value="1"/>
</dbReference>
<dbReference type="InterPro" id="IPR059179">
    <property type="entry name" value="MLKL-like_MCAfunc"/>
</dbReference>
<evidence type="ECO:0000259" key="2">
    <source>
        <dbReference type="Pfam" id="PF25055"/>
    </source>
</evidence>
<dbReference type="Pfam" id="PF25055">
    <property type="entry name" value="DUF7792"/>
    <property type="match status" value="1"/>
</dbReference>
<feature type="signal peptide" evidence="1">
    <location>
        <begin position="1"/>
        <end position="24"/>
    </location>
</feature>
<keyword evidence="1" id="KW-0732">Signal</keyword>
<evidence type="ECO:0000313" key="4">
    <source>
        <dbReference type="EMBL" id="BAJ93949.1"/>
    </source>
</evidence>
<feature type="chain" id="PRO_5010962337" evidence="1">
    <location>
        <begin position="25"/>
        <end position="208"/>
    </location>
</feature>
<dbReference type="InterPro" id="IPR056694">
    <property type="entry name" value="DUF7792"/>
</dbReference>